<dbReference type="AlphaFoldDB" id="A0A6J4MU17"/>
<evidence type="ECO:0000313" key="1">
    <source>
        <dbReference type="EMBL" id="CAA9366863.1"/>
    </source>
</evidence>
<accession>A0A6J4MU17</accession>
<gene>
    <name evidence="1" type="ORF">AVDCRST_MAG84-3915</name>
</gene>
<proteinExistence type="predicted"/>
<dbReference type="EMBL" id="CADCTZ010000799">
    <property type="protein sequence ID" value="CAA9366863.1"/>
    <property type="molecule type" value="Genomic_DNA"/>
</dbReference>
<reference evidence="1" key="1">
    <citation type="submission" date="2020-02" db="EMBL/GenBank/DDBJ databases">
        <authorList>
            <person name="Meier V. D."/>
        </authorList>
    </citation>
    <scope>NUCLEOTIDE SEQUENCE</scope>
    <source>
        <strain evidence="1">AVDCRST_MAG84</strain>
    </source>
</reference>
<sequence length="38" mass="4671">MKLCRQNILINFAEFCNNYESFGILELSWKKCIFRRLK</sequence>
<organism evidence="1">
    <name type="scientific">uncultured Microcoleus sp</name>
    <dbReference type="NCBI Taxonomy" id="259945"/>
    <lineage>
        <taxon>Bacteria</taxon>
        <taxon>Bacillati</taxon>
        <taxon>Cyanobacteriota</taxon>
        <taxon>Cyanophyceae</taxon>
        <taxon>Oscillatoriophycideae</taxon>
        <taxon>Oscillatoriales</taxon>
        <taxon>Microcoleaceae</taxon>
        <taxon>Microcoleus</taxon>
        <taxon>environmental samples</taxon>
    </lineage>
</organism>
<name>A0A6J4MU17_9CYAN</name>
<protein>
    <submittedName>
        <fullName evidence="1">Uncharacterized protein</fullName>
    </submittedName>
</protein>